<dbReference type="Pfam" id="PF16862">
    <property type="entry name" value="Glyco_hydro_79C"/>
    <property type="match status" value="1"/>
</dbReference>
<feature type="signal peptide" evidence="1">
    <location>
        <begin position="1"/>
        <end position="19"/>
    </location>
</feature>
<gene>
    <name evidence="3" type="ORF">BU26DRAFT_600903</name>
</gene>
<keyword evidence="4" id="KW-1185">Reference proteome</keyword>
<dbReference type="GO" id="GO:0016787">
    <property type="term" value="F:hydrolase activity"/>
    <property type="evidence" value="ECO:0007669"/>
    <property type="project" value="UniProtKB-KW"/>
</dbReference>
<evidence type="ECO:0000259" key="2">
    <source>
        <dbReference type="Pfam" id="PF16862"/>
    </source>
</evidence>
<dbReference type="GeneID" id="54588545"/>
<dbReference type="SUPFAM" id="SSF51445">
    <property type="entry name" value="(Trans)glycosidases"/>
    <property type="match status" value="1"/>
</dbReference>
<name>A0A6A6IZ99_9PLEO</name>
<evidence type="ECO:0000313" key="3">
    <source>
        <dbReference type="EMBL" id="KAF2255387.1"/>
    </source>
</evidence>
<dbReference type="PANTHER" id="PTHR36183">
    <property type="entry name" value="BETA-GLUCURONIDASE"/>
    <property type="match status" value="1"/>
</dbReference>
<dbReference type="InterPro" id="IPR013780">
    <property type="entry name" value="Glyco_hydro_b"/>
</dbReference>
<organism evidence="3 4">
    <name type="scientific">Trematosphaeria pertusa</name>
    <dbReference type="NCBI Taxonomy" id="390896"/>
    <lineage>
        <taxon>Eukaryota</taxon>
        <taxon>Fungi</taxon>
        <taxon>Dikarya</taxon>
        <taxon>Ascomycota</taxon>
        <taxon>Pezizomycotina</taxon>
        <taxon>Dothideomycetes</taxon>
        <taxon>Pleosporomycetidae</taxon>
        <taxon>Pleosporales</taxon>
        <taxon>Massarineae</taxon>
        <taxon>Trematosphaeriaceae</taxon>
        <taxon>Trematosphaeria</taxon>
    </lineage>
</organism>
<dbReference type="Gene3D" id="2.60.40.1180">
    <property type="entry name" value="Golgi alpha-mannosidase II"/>
    <property type="match status" value="1"/>
</dbReference>
<dbReference type="AlphaFoldDB" id="A0A6A6IZ99"/>
<sequence length="546" mass="58775">MASLQHLLLTIALSNVVSSSPQYTFVNPDPSGTLYTRPSDFNPVAVPNVSTAGEAVLASFVSYSIEFAFFPDFAGNKSAPNDFSDNLLENLKGFQGSKPDIRVGGNTQDYALFNESLKTATYGVYTNVSSDYPRILTIGPSYFESYETWPDVKFTHGFNLAKNDTTAAASINNSVPYACKALSSGNFWYWEMGNEPDLFKTSAQGIMRPSSWNESDYVAEWEQKVGWVRGVLGSSCGEEWTSEERFKWMAPSFAGTNNSLKTLKTWDVGLKNDEGIIGRFSSHNYIGGATQPGVTLRGTLMNHTKTVSSIAAHNAEQAALTAAGMSLDYILGETNSLYNQGAPGLSNSFGAALWGIDFNLMCAATNIKQVFMHQGTDYRYASWQPVDTNKTSKGTKAPYYGNVAVAAALGDITTSSVRVANIPLANETSAAYAIYANSTLARLMLINMNQYNYSVPSPSARSSTAYNFTLPSSCAGTGVVQRLMANGSDAITGITFNGLSYNYEVDNGRPKLLGNATKDETVFVGGDGGVSVSVPDSSATLVQLRC</sequence>
<dbReference type="RefSeq" id="XP_033690391.1">
    <property type="nucleotide sequence ID" value="XM_033835215.1"/>
</dbReference>
<evidence type="ECO:0000313" key="4">
    <source>
        <dbReference type="Proteomes" id="UP000800094"/>
    </source>
</evidence>
<feature type="chain" id="PRO_5025556296" evidence="1">
    <location>
        <begin position="20"/>
        <end position="546"/>
    </location>
</feature>
<dbReference type="InterPro" id="IPR031728">
    <property type="entry name" value="GlcAase_C"/>
</dbReference>
<dbReference type="OrthoDB" id="2831684at2759"/>
<keyword evidence="1" id="KW-0732">Signal</keyword>
<dbReference type="PANTHER" id="PTHR36183:SF2">
    <property type="entry name" value="BETA-GLUCURONIDASE C-TERMINAL DOMAIN-CONTAINING PROTEIN"/>
    <property type="match status" value="1"/>
</dbReference>
<keyword evidence="3" id="KW-0378">Hydrolase</keyword>
<evidence type="ECO:0000256" key="1">
    <source>
        <dbReference type="SAM" id="SignalP"/>
    </source>
</evidence>
<accession>A0A6A6IZ99</accession>
<dbReference type="InterPro" id="IPR017853">
    <property type="entry name" value="GH"/>
</dbReference>
<dbReference type="Proteomes" id="UP000800094">
    <property type="component" value="Unassembled WGS sequence"/>
</dbReference>
<feature type="domain" description="Beta-glucuronidase C-terminal" evidence="2">
    <location>
        <begin position="431"/>
        <end position="541"/>
    </location>
</feature>
<proteinExistence type="predicted"/>
<dbReference type="Gene3D" id="3.20.20.80">
    <property type="entry name" value="Glycosidases"/>
    <property type="match status" value="1"/>
</dbReference>
<dbReference type="EMBL" id="ML987190">
    <property type="protein sequence ID" value="KAF2255387.1"/>
    <property type="molecule type" value="Genomic_DNA"/>
</dbReference>
<dbReference type="InterPro" id="IPR052974">
    <property type="entry name" value="GH79_Enzymes"/>
</dbReference>
<reference evidence="3" key="1">
    <citation type="journal article" date="2020" name="Stud. Mycol.">
        <title>101 Dothideomycetes genomes: a test case for predicting lifestyles and emergence of pathogens.</title>
        <authorList>
            <person name="Haridas S."/>
            <person name="Albert R."/>
            <person name="Binder M."/>
            <person name="Bloem J."/>
            <person name="Labutti K."/>
            <person name="Salamov A."/>
            <person name="Andreopoulos B."/>
            <person name="Baker S."/>
            <person name="Barry K."/>
            <person name="Bills G."/>
            <person name="Bluhm B."/>
            <person name="Cannon C."/>
            <person name="Castanera R."/>
            <person name="Culley D."/>
            <person name="Daum C."/>
            <person name="Ezra D."/>
            <person name="Gonzalez J."/>
            <person name="Henrissat B."/>
            <person name="Kuo A."/>
            <person name="Liang C."/>
            <person name="Lipzen A."/>
            <person name="Lutzoni F."/>
            <person name="Magnuson J."/>
            <person name="Mondo S."/>
            <person name="Nolan M."/>
            <person name="Ohm R."/>
            <person name="Pangilinan J."/>
            <person name="Park H.-J."/>
            <person name="Ramirez L."/>
            <person name="Alfaro M."/>
            <person name="Sun H."/>
            <person name="Tritt A."/>
            <person name="Yoshinaga Y."/>
            <person name="Zwiers L.-H."/>
            <person name="Turgeon B."/>
            <person name="Goodwin S."/>
            <person name="Spatafora J."/>
            <person name="Crous P."/>
            <person name="Grigoriev I."/>
        </authorList>
    </citation>
    <scope>NUCLEOTIDE SEQUENCE</scope>
    <source>
        <strain evidence="3">CBS 122368</strain>
    </source>
</reference>
<protein>
    <submittedName>
        <fullName evidence="3">Glycoside hydrolase family 79 protein</fullName>
    </submittedName>
</protein>